<keyword evidence="3" id="KW-1185">Reference proteome</keyword>
<protein>
    <submittedName>
        <fullName evidence="2">Uncharacterized protein</fullName>
    </submittedName>
</protein>
<feature type="non-terminal residue" evidence="2">
    <location>
        <position position="1"/>
    </location>
</feature>
<name>A0A401U2S3_CHIPU</name>
<feature type="region of interest" description="Disordered" evidence="1">
    <location>
        <begin position="81"/>
        <end position="123"/>
    </location>
</feature>
<sequence>IAPIRLTDWPYGGVGGGHLGSQDTTAGEFGHNGLRGVRRLGFDRVLSVRGVYRAEYPFGRGTDKTAVLLARGPDLRDQLADCSKGAVSGPVPGDRDAGRKCSDRSRGDPSTLKGALMGFAVRP</sequence>
<organism evidence="2 3">
    <name type="scientific">Chiloscyllium punctatum</name>
    <name type="common">Brownbanded bambooshark</name>
    <name type="synonym">Hemiscyllium punctatum</name>
    <dbReference type="NCBI Taxonomy" id="137246"/>
    <lineage>
        <taxon>Eukaryota</taxon>
        <taxon>Metazoa</taxon>
        <taxon>Chordata</taxon>
        <taxon>Craniata</taxon>
        <taxon>Vertebrata</taxon>
        <taxon>Chondrichthyes</taxon>
        <taxon>Elasmobranchii</taxon>
        <taxon>Galeomorphii</taxon>
        <taxon>Galeoidea</taxon>
        <taxon>Orectolobiformes</taxon>
        <taxon>Hemiscylliidae</taxon>
        <taxon>Chiloscyllium</taxon>
    </lineage>
</organism>
<evidence type="ECO:0000256" key="1">
    <source>
        <dbReference type="SAM" id="MobiDB-lite"/>
    </source>
</evidence>
<dbReference type="AlphaFoldDB" id="A0A401U2S3"/>
<evidence type="ECO:0000313" key="2">
    <source>
        <dbReference type="EMBL" id="GCC49198.1"/>
    </source>
</evidence>
<evidence type="ECO:0000313" key="3">
    <source>
        <dbReference type="Proteomes" id="UP000287033"/>
    </source>
</evidence>
<accession>A0A401U2S3</accession>
<dbReference type="Proteomes" id="UP000287033">
    <property type="component" value="Unassembled WGS sequence"/>
</dbReference>
<proteinExistence type="predicted"/>
<comment type="caution">
    <text evidence="2">The sequence shown here is derived from an EMBL/GenBank/DDBJ whole genome shotgun (WGS) entry which is preliminary data.</text>
</comment>
<feature type="compositionally biased region" description="Basic and acidic residues" evidence="1">
    <location>
        <begin position="93"/>
        <end position="107"/>
    </location>
</feature>
<gene>
    <name evidence="2" type="ORF">chiPu_0033446</name>
</gene>
<dbReference type="EMBL" id="BEZZ01262804">
    <property type="protein sequence ID" value="GCC49198.1"/>
    <property type="molecule type" value="Genomic_DNA"/>
</dbReference>
<reference evidence="2 3" key="1">
    <citation type="journal article" date="2018" name="Nat. Ecol. Evol.">
        <title>Shark genomes provide insights into elasmobranch evolution and the origin of vertebrates.</title>
        <authorList>
            <person name="Hara Y"/>
            <person name="Yamaguchi K"/>
            <person name="Onimaru K"/>
            <person name="Kadota M"/>
            <person name="Koyanagi M"/>
            <person name="Keeley SD"/>
            <person name="Tatsumi K"/>
            <person name="Tanaka K"/>
            <person name="Motone F"/>
            <person name="Kageyama Y"/>
            <person name="Nozu R"/>
            <person name="Adachi N"/>
            <person name="Nishimura O"/>
            <person name="Nakagawa R"/>
            <person name="Tanegashima C"/>
            <person name="Kiyatake I"/>
            <person name="Matsumoto R"/>
            <person name="Murakumo K"/>
            <person name="Nishida K"/>
            <person name="Terakita A"/>
            <person name="Kuratani S"/>
            <person name="Sato K"/>
            <person name="Hyodo S Kuraku.S."/>
        </authorList>
    </citation>
    <scope>NUCLEOTIDE SEQUENCE [LARGE SCALE GENOMIC DNA]</scope>
</reference>